<accession>A0A090CV37</accession>
<dbReference type="EMBL" id="FO904941">
    <property type="protein sequence ID" value="CDP30769.1"/>
    <property type="molecule type" value="Genomic_DNA"/>
</dbReference>
<feature type="region of interest" description="Disordered" evidence="1">
    <location>
        <begin position="1"/>
        <end position="89"/>
    </location>
</feature>
<feature type="compositionally biased region" description="Basic and acidic residues" evidence="1">
    <location>
        <begin position="168"/>
        <end position="222"/>
    </location>
</feature>
<name>A0A090CV37_PODAN</name>
<feature type="compositionally biased region" description="Basic and acidic residues" evidence="1">
    <location>
        <begin position="234"/>
        <end position="262"/>
    </location>
</feature>
<dbReference type="AlphaFoldDB" id="A0A090CV37"/>
<dbReference type="Proteomes" id="UP000001197">
    <property type="component" value="Chromosome 6"/>
</dbReference>
<feature type="region of interest" description="Disordered" evidence="1">
    <location>
        <begin position="168"/>
        <end position="278"/>
    </location>
</feature>
<reference evidence="2 3" key="1">
    <citation type="journal article" date="2008" name="Genome Biol.">
        <title>The genome sequence of the model ascomycete fungus Podospora anserina.</title>
        <authorList>
            <person name="Espagne E."/>
            <person name="Lespinet O."/>
            <person name="Malagnac F."/>
            <person name="Da Silva C."/>
            <person name="Jaillon O."/>
            <person name="Porcel B.M."/>
            <person name="Couloux A."/>
            <person name="Aury J.-M."/>
            <person name="Segurens B."/>
            <person name="Poulain J."/>
            <person name="Anthouard V."/>
            <person name="Grossetete S."/>
            <person name="Khalili H."/>
            <person name="Coppin E."/>
            <person name="Dequard-Chablat M."/>
            <person name="Picard M."/>
            <person name="Contamine V."/>
            <person name="Arnaise S."/>
            <person name="Bourdais A."/>
            <person name="Berteaux-Lecellier V."/>
            <person name="Gautheret D."/>
            <person name="de Vries R.P."/>
            <person name="Battaglia E."/>
            <person name="Coutinho P.M."/>
            <person name="Danchin E.G.J."/>
            <person name="Henrissat B."/>
            <person name="El Khoury R."/>
            <person name="Sainsard-Chanet A."/>
            <person name="Boivin A."/>
            <person name="Pinan-Lucarre B."/>
            <person name="Sellem C.H."/>
            <person name="Debuchy R."/>
            <person name="Wincker P."/>
            <person name="Weissenbach J."/>
            <person name="Silar P."/>
        </authorList>
    </citation>
    <scope>NUCLEOTIDE SEQUENCE [LARGE SCALE GENOMIC DNA]</scope>
    <source>
        <strain evidence="3">S / ATCC MYA-4624 / DSM 980 / FGSC 10383</strain>
    </source>
</reference>
<evidence type="ECO:0000313" key="3">
    <source>
        <dbReference type="Proteomes" id="UP000001197"/>
    </source>
</evidence>
<feature type="compositionally biased region" description="Pro residues" evidence="1">
    <location>
        <begin position="7"/>
        <end position="17"/>
    </location>
</feature>
<sequence length="278" mass="31097">MFRRRQPPPSTINPIPPSSLSSRSPSPSLPPSSPPQSRSPSPPPKPPNYQSKPLSLPLPAGIPSTLPPISPLNIPKTRQRPGTAGTSGTEAALALQTRQISAQLRQASRTEKAYRTRKRAAAARANYAESKDHLRQAWLHFGLGIRLMLGVVKSSAYVAKEKKYEWQAGREEKKAAKEQEKQRKLEERTEKEGRVERSPVDSDRLERARTAEGDDQGYRQEEDVISDNEVEIGDGEKQTEVMVEKELPTPKEEDTIDEERVQTKRWKGKGRAKGKGRQ</sequence>
<organism evidence="2 3">
    <name type="scientific">Podospora anserina (strain S / ATCC MYA-4624 / DSM 980 / FGSC 10383)</name>
    <name type="common">Pleurage anserina</name>
    <dbReference type="NCBI Taxonomy" id="515849"/>
    <lineage>
        <taxon>Eukaryota</taxon>
        <taxon>Fungi</taxon>
        <taxon>Dikarya</taxon>
        <taxon>Ascomycota</taxon>
        <taxon>Pezizomycotina</taxon>
        <taxon>Sordariomycetes</taxon>
        <taxon>Sordariomycetidae</taxon>
        <taxon>Sordariales</taxon>
        <taxon>Podosporaceae</taxon>
        <taxon>Podospora</taxon>
        <taxon>Podospora anserina</taxon>
    </lineage>
</organism>
<feature type="compositionally biased region" description="Acidic residues" evidence="1">
    <location>
        <begin position="223"/>
        <end position="233"/>
    </location>
</feature>
<evidence type="ECO:0000313" key="2">
    <source>
        <dbReference type="EMBL" id="CDP30769.1"/>
    </source>
</evidence>
<reference evidence="3" key="2">
    <citation type="journal article" date="2014" name="Genetics">
        <title>Maintaining two mating types: Structure of the mating type locus and its role in heterokaryosis in Podospora anserina.</title>
        <authorList>
            <person name="Grognet P."/>
            <person name="Bidard F."/>
            <person name="Kuchly C."/>
            <person name="Tong L.C.H."/>
            <person name="Coppin E."/>
            <person name="Benkhali J.A."/>
            <person name="Couloux A."/>
            <person name="Wincker P."/>
            <person name="Debuchy R."/>
            <person name="Silar P."/>
        </authorList>
    </citation>
    <scope>GENOME REANNOTATION</scope>
    <source>
        <strain evidence="3">S / ATCC MYA-4624 / DSM 980 / FGSC 10383</strain>
    </source>
</reference>
<keyword evidence="3" id="KW-1185">Reference proteome</keyword>
<evidence type="ECO:0000256" key="1">
    <source>
        <dbReference type="SAM" id="MobiDB-lite"/>
    </source>
</evidence>
<proteinExistence type="predicted"/>
<feature type="compositionally biased region" description="Basic residues" evidence="1">
    <location>
        <begin position="263"/>
        <end position="278"/>
    </location>
</feature>
<protein>
    <submittedName>
        <fullName evidence="2">Uncharacterized protein</fullName>
    </submittedName>
</protein>
<dbReference type="InParanoid" id="A0A090CV37"/>